<dbReference type="Pfam" id="PF01189">
    <property type="entry name" value="Methyltr_RsmB-F"/>
    <property type="match status" value="1"/>
</dbReference>
<dbReference type="SUPFAM" id="SSF53335">
    <property type="entry name" value="S-adenosyl-L-methionine-dependent methyltransferases"/>
    <property type="match status" value="1"/>
</dbReference>
<sequence>MTHNGSTGVERTGGAERTYYKRVKWTYEEKKYIYFNPIYIRKYMNYKAIYGLLCKCLENDTIIQKALAEANIFEEQPRFDPLLARILTTELIFKNGELKGDCRPVQTILQYKTKILSIANSSLLLKDPSEKKQGLIPRYVRINTLMSSSERVHAQLQQDGWQLKKYNSDSLSYKDYLKLIKNLDGNSYVEDYHLPDLLVFPSNTPFWESSLLKTNAIVLQDKASCLPPFLSRIKPGCYAIDACAAPGNKTSYIAALLKNQGTVYAIEKDGKRYNTLNQMITSRGATCVKTQLNDFTKLDPQKYKKVTHIFLDPSCSSTGMNIHTDEVSSERLVSLATFQLNLLNHALSFPNVQMVIYSTCSVHTQENEEVVQRALQNNQHIFDLEDLSQSISDWTNFGYDDNFSLGNRCLRTISEEDLCHGFFVAKFVRNESADEELSCKKEKKRKKNKDNIKNEITENRFESMHDDNDFITESNSSFNNDRCESVSHEENKSTKKKNKKKSELSLEKKSIEIKNNNFDQDISHSFKKTKKRTHLNDVCEDELNKNILYSRKCDDVPKKKKKKKREDNL</sequence>
<evidence type="ECO:0000259" key="7">
    <source>
        <dbReference type="PROSITE" id="PS51686"/>
    </source>
</evidence>
<evidence type="ECO:0000256" key="4">
    <source>
        <dbReference type="ARBA" id="ARBA00022884"/>
    </source>
</evidence>
<dbReference type="AlphaFoldDB" id="A0AAV2R3P1"/>
<feature type="binding site" evidence="5">
    <location>
        <position position="294"/>
    </location>
    <ligand>
        <name>S-adenosyl-L-methionine</name>
        <dbReference type="ChEBI" id="CHEBI:59789"/>
    </ligand>
</feature>
<keyword evidence="9" id="KW-1185">Reference proteome</keyword>
<feature type="binding site" evidence="5">
    <location>
        <position position="267"/>
    </location>
    <ligand>
        <name>S-adenosyl-L-methionine</name>
        <dbReference type="ChEBI" id="CHEBI:59789"/>
    </ligand>
</feature>
<dbReference type="PROSITE" id="PS51686">
    <property type="entry name" value="SAM_MT_RSMB_NOP"/>
    <property type="match status" value="1"/>
</dbReference>
<evidence type="ECO:0000256" key="2">
    <source>
        <dbReference type="ARBA" id="ARBA00022679"/>
    </source>
</evidence>
<evidence type="ECO:0000256" key="1">
    <source>
        <dbReference type="ARBA" id="ARBA00022603"/>
    </source>
</evidence>
<evidence type="ECO:0000256" key="6">
    <source>
        <dbReference type="SAM" id="MobiDB-lite"/>
    </source>
</evidence>
<dbReference type="EMBL" id="CAXKWB010013374">
    <property type="protein sequence ID" value="CAL4107501.1"/>
    <property type="molecule type" value="Genomic_DNA"/>
</dbReference>
<keyword evidence="2 5" id="KW-0808">Transferase</keyword>
<protein>
    <recommendedName>
        <fullName evidence="7">SAM-dependent MTase RsmB/NOP-type domain-containing protein</fullName>
    </recommendedName>
</protein>
<dbReference type="InterPro" id="IPR001678">
    <property type="entry name" value="MeTrfase_RsmB-F_NOP2_dom"/>
</dbReference>
<dbReference type="InterPro" id="IPR023267">
    <property type="entry name" value="RCMT"/>
</dbReference>
<evidence type="ECO:0000256" key="5">
    <source>
        <dbReference type="PROSITE-ProRule" id="PRU01023"/>
    </source>
</evidence>
<accession>A0AAV2R3P1</accession>
<dbReference type="Gene3D" id="3.30.70.1170">
    <property type="entry name" value="Sun protein, domain 3"/>
    <property type="match status" value="1"/>
</dbReference>
<dbReference type="InterPro" id="IPR049561">
    <property type="entry name" value="NSUN5_7_fdxn-like"/>
</dbReference>
<keyword evidence="1 5" id="KW-0489">Methyltransferase</keyword>
<dbReference type="InterPro" id="IPR049560">
    <property type="entry name" value="MeTrfase_RsmB-F_NOP2_cat"/>
</dbReference>
<dbReference type="PANTHER" id="PTHR22807">
    <property type="entry name" value="NOP2 YEAST -RELATED NOL1/NOP2/FMU SUN DOMAIN-CONTAINING"/>
    <property type="match status" value="1"/>
</dbReference>
<dbReference type="PRINTS" id="PR02008">
    <property type="entry name" value="RCMTFAMILY"/>
</dbReference>
<dbReference type="Pfam" id="PF21153">
    <property type="entry name" value="NSUN5_N"/>
    <property type="match status" value="1"/>
</dbReference>
<dbReference type="CDD" id="cd02440">
    <property type="entry name" value="AdoMet_MTases"/>
    <property type="match status" value="1"/>
</dbReference>
<feature type="compositionally biased region" description="Basic and acidic residues" evidence="6">
    <location>
        <begin position="481"/>
        <end position="493"/>
    </location>
</feature>
<dbReference type="GO" id="GO:0003723">
    <property type="term" value="F:RNA binding"/>
    <property type="evidence" value="ECO:0007669"/>
    <property type="project" value="UniProtKB-UniRule"/>
</dbReference>
<evidence type="ECO:0000313" key="8">
    <source>
        <dbReference type="EMBL" id="CAL4107501.1"/>
    </source>
</evidence>
<dbReference type="InterPro" id="IPR048889">
    <property type="entry name" value="NSUN5_RCM1_N"/>
</dbReference>
<dbReference type="Proteomes" id="UP001497623">
    <property type="component" value="Unassembled WGS sequence"/>
</dbReference>
<dbReference type="GO" id="GO:0005730">
    <property type="term" value="C:nucleolus"/>
    <property type="evidence" value="ECO:0007669"/>
    <property type="project" value="TreeGrafter"/>
</dbReference>
<proteinExistence type="inferred from homology"/>
<dbReference type="PANTHER" id="PTHR22807:SF4">
    <property type="entry name" value="28S RRNA (CYTOSINE-C(5))-METHYLTRANSFERASE"/>
    <property type="match status" value="1"/>
</dbReference>
<organism evidence="8 9">
    <name type="scientific">Meganyctiphanes norvegica</name>
    <name type="common">Northern krill</name>
    <name type="synonym">Thysanopoda norvegica</name>
    <dbReference type="NCBI Taxonomy" id="48144"/>
    <lineage>
        <taxon>Eukaryota</taxon>
        <taxon>Metazoa</taxon>
        <taxon>Ecdysozoa</taxon>
        <taxon>Arthropoda</taxon>
        <taxon>Crustacea</taxon>
        <taxon>Multicrustacea</taxon>
        <taxon>Malacostraca</taxon>
        <taxon>Eumalacostraca</taxon>
        <taxon>Eucarida</taxon>
        <taxon>Euphausiacea</taxon>
        <taxon>Euphausiidae</taxon>
        <taxon>Meganyctiphanes</taxon>
    </lineage>
</organism>
<evidence type="ECO:0000313" key="9">
    <source>
        <dbReference type="Proteomes" id="UP001497623"/>
    </source>
</evidence>
<feature type="active site" description="Nucleophile" evidence="5">
    <location>
        <position position="360"/>
    </location>
</feature>
<name>A0AAV2R3P1_MEGNR</name>
<reference evidence="8 9" key="1">
    <citation type="submission" date="2024-05" db="EMBL/GenBank/DDBJ databases">
        <authorList>
            <person name="Wallberg A."/>
        </authorList>
    </citation>
    <scope>NUCLEOTIDE SEQUENCE [LARGE SCALE GENOMIC DNA]</scope>
</reference>
<comment type="similarity">
    <text evidence="5">Belongs to the class I-like SAM-binding methyltransferase superfamily. RsmB/NOP family.</text>
</comment>
<dbReference type="InterPro" id="IPR029063">
    <property type="entry name" value="SAM-dependent_MTases_sf"/>
</dbReference>
<dbReference type="Pfam" id="PF21148">
    <property type="entry name" value="NSUN5_fdxn-like"/>
    <property type="match status" value="1"/>
</dbReference>
<dbReference type="GO" id="GO:0070475">
    <property type="term" value="P:rRNA base methylation"/>
    <property type="evidence" value="ECO:0007669"/>
    <property type="project" value="TreeGrafter"/>
</dbReference>
<feature type="region of interest" description="Disordered" evidence="6">
    <location>
        <begin position="480"/>
        <end position="505"/>
    </location>
</feature>
<feature type="binding site" evidence="5">
    <location>
        <begin position="243"/>
        <end position="249"/>
    </location>
    <ligand>
        <name>S-adenosyl-L-methionine</name>
        <dbReference type="ChEBI" id="CHEBI:59789"/>
    </ligand>
</feature>
<keyword evidence="3 5" id="KW-0949">S-adenosyl-L-methionine</keyword>
<feature type="non-terminal residue" evidence="8">
    <location>
        <position position="569"/>
    </location>
</feature>
<gene>
    <name evidence="8" type="ORF">MNOR_LOCUS18589</name>
</gene>
<dbReference type="GO" id="GO:0008173">
    <property type="term" value="F:RNA methyltransferase activity"/>
    <property type="evidence" value="ECO:0007669"/>
    <property type="project" value="InterPro"/>
</dbReference>
<feature type="binding site" evidence="5">
    <location>
        <position position="312"/>
    </location>
    <ligand>
        <name>S-adenosyl-L-methionine</name>
        <dbReference type="ChEBI" id="CHEBI:59789"/>
    </ligand>
</feature>
<dbReference type="Gene3D" id="3.40.50.150">
    <property type="entry name" value="Vaccinia Virus protein VP39"/>
    <property type="match status" value="1"/>
</dbReference>
<feature type="domain" description="SAM-dependent MTase RsmB/NOP-type" evidence="7">
    <location>
        <begin position="128"/>
        <end position="430"/>
    </location>
</feature>
<keyword evidence="4 5" id="KW-0694">RNA-binding</keyword>
<comment type="caution">
    <text evidence="8">The sequence shown here is derived from an EMBL/GenBank/DDBJ whole genome shotgun (WGS) entry which is preliminary data.</text>
</comment>
<evidence type="ECO:0000256" key="3">
    <source>
        <dbReference type="ARBA" id="ARBA00022691"/>
    </source>
</evidence>